<keyword evidence="3" id="KW-0648">Protein biosynthesis</keyword>
<dbReference type="InterPro" id="IPR004154">
    <property type="entry name" value="Anticodon-bd"/>
</dbReference>
<keyword evidence="1" id="KW-0963">Cytoplasm</keyword>
<dbReference type="PANTHER" id="PTHR11451">
    <property type="entry name" value="THREONINE-TRNA LIGASE"/>
    <property type="match status" value="1"/>
</dbReference>
<protein>
    <recommendedName>
        <fullName evidence="8">Threonine--tRNA ligase</fullName>
    </recommendedName>
</protein>
<evidence type="ECO:0000256" key="2">
    <source>
        <dbReference type="ARBA" id="ARBA00022833"/>
    </source>
</evidence>
<sequence length="566" mass="64734">MKILMLHVDDFSYEAKKKAIKSAENVSQKSYSTSNALVVFATVEPNDSKVLDDVVKDIVEQLNRLKVNEVVLYPYAHLSSTLAKPGEAIKVLLKLEEMLKEKGVKVHRAPFGWYKSFQIKCKGHPLAELSKRYSPPEYKPKVLDSYVITINGELTKPKANELNEEIRIVWESIEKGDWKCEEDLACKYCSKFGFVVKKIGDKCFPAYLPLAYFMFNAVLIYASTLALNVNELIPIYFMKDTDVEEECEFSPIVCEGFCLRSSDEEQAISVDESDIAIFEILTIYRKSGNCEPCKRVNSFHLPVISAFFNDRLNAEKFLLMMHDLTHNEAEKIGQKYVVMYNLRNDVKDEWFDLIKNMVGRDNKDGIVRIIEDSNALIDVEYLLVSNCGKPVEIGSLKLIIEGDKYVVKASPLGSIERYIYMILDKAAKDYKEGKPPMLPMWLTPIQVRVIPEERSVLPYVLSVVDELKRAGIRVDIDDRNVSMGTKIRDAGKEWIPYLVLVGKREKETNTVVVLRRIDNNRIDMSVKELIEVIKEELGEYGQLPQTLPLYYSRRAKIALPSDVSNK</sequence>
<name>A0A0U2WNJ2_9CREN</name>
<dbReference type="Gene3D" id="3.50.80.10">
    <property type="entry name" value="D-tyrosyl-tRNA(Tyr) deacylase"/>
    <property type="match status" value="1"/>
</dbReference>
<evidence type="ECO:0000256" key="3">
    <source>
        <dbReference type="ARBA" id="ARBA00022917"/>
    </source>
</evidence>
<dbReference type="CDD" id="cd00860">
    <property type="entry name" value="ThrRS_anticodon"/>
    <property type="match status" value="1"/>
</dbReference>
<keyword evidence="2" id="KW-0862">Zinc</keyword>
<evidence type="ECO:0000313" key="6">
    <source>
        <dbReference type="EMBL" id="ALU12529.1"/>
    </source>
</evidence>
<reference evidence="6 7" key="1">
    <citation type="submission" date="2013-11" db="EMBL/GenBank/DDBJ databases">
        <title>Comparative genomics of Ignicoccus.</title>
        <authorList>
            <person name="Podar M."/>
        </authorList>
    </citation>
    <scope>NUCLEOTIDE SEQUENCE [LARGE SCALE GENOMIC DNA]</scope>
    <source>
        <strain evidence="6 7">DSM 13165</strain>
    </source>
</reference>
<dbReference type="Pfam" id="PF08915">
    <property type="entry name" value="tRNA-Thr_ED"/>
    <property type="match status" value="1"/>
</dbReference>
<dbReference type="Proteomes" id="UP000060778">
    <property type="component" value="Chromosome"/>
</dbReference>
<dbReference type="GO" id="GO:0005524">
    <property type="term" value="F:ATP binding"/>
    <property type="evidence" value="ECO:0007669"/>
    <property type="project" value="InterPro"/>
</dbReference>
<dbReference type="GO" id="GO:0008270">
    <property type="term" value="F:zinc ion binding"/>
    <property type="evidence" value="ECO:0007669"/>
    <property type="project" value="InterPro"/>
</dbReference>
<gene>
    <name evidence="6" type="ORF">EYM_04895</name>
</gene>
<dbReference type="PANTHER" id="PTHR11451:SF44">
    <property type="entry name" value="THREONINE--TRNA LIGASE, CHLOROPLASTIC_MITOCHONDRIAL 2"/>
    <property type="match status" value="1"/>
</dbReference>
<dbReference type="GeneID" id="30680366"/>
<dbReference type="RefSeq" id="WP_075049910.1">
    <property type="nucleotide sequence ID" value="NZ_CP006867.1"/>
</dbReference>
<dbReference type="InterPro" id="IPR036621">
    <property type="entry name" value="Anticodon-bd_dom_sf"/>
</dbReference>
<dbReference type="GO" id="GO:0006435">
    <property type="term" value="P:threonyl-tRNA aminoacylation"/>
    <property type="evidence" value="ECO:0007669"/>
    <property type="project" value="TreeGrafter"/>
</dbReference>
<dbReference type="Pfam" id="PF03129">
    <property type="entry name" value="HGTP_anticodon"/>
    <property type="match status" value="1"/>
</dbReference>
<dbReference type="GO" id="GO:0005737">
    <property type="term" value="C:cytoplasm"/>
    <property type="evidence" value="ECO:0007669"/>
    <property type="project" value="InterPro"/>
</dbReference>
<dbReference type="InterPro" id="IPR047246">
    <property type="entry name" value="ThrRS_anticodon"/>
</dbReference>
<accession>A0A0U2WNJ2</accession>
<dbReference type="GO" id="GO:0004829">
    <property type="term" value="F:threonine-tRNA ligase activity"/>
    <property type="evidence" value="ECO:0007669"/>
    <property type="project" value="InterPro"/>
</dbReference>
<dbReference type="Gene3D" id="3.40.50.800">
    <property type="entry name" value="Anticodon-binding domain"/>
    <property type="match status" value="1"/>
</dbReference>
<dbReference type="SUPFAM" id="SSF52954">
    <property type="entry name" value="Class II aaRS ABD-related"/>
    <property type="match status" value="1"/>
</dbReference>
<dbReference type="SUPFAM" id="SSF55681">
    <property type="entry name" value="Class II aaRS and biotin synthetases"/>
    <property type="match status" value="1"/>
</dbReference>
<feature type="domain" description="Anticodon-binding" evidence="4">
    <location>
        <begin position="446"/>
        <end position="536"/>
    </location>
</feature>
<keyword evidence="7" id="KW-1185">Reference proteome</keyword>
<evidence type="ECO:0000313" key="7">
    <source>
        <dbReference type="Proteomes" id="UP000060778"/>
    </source>
</evidence>
<evidence type="ECO:0000256" key="1">
    <source>
        <dbReference type="ARBA" id="ARBA00022490"/>
    </source>
</evidence>
<evidence type="ECO:0000259" key="4">
    <source>
        <dbReference type="Pfam" id="PF03129"/>
    </source>
</evidence>
<feature type="domain" description="Threonyl-tRNA synthetase editing" evidence="5">
    <location>
        <begin position="1"/>
        <end position="132"/>
    </location>
</feature>
<dbReference type="InterPro" id="IPR015011">
    <property type="entry name" value="Threonyl-tRNA_syn_edit_dom_arc"/>
</dbReference>
<dbReference type="PATRIC" id="fig|940295.4.peg.936"/>
<dbReference type="InterPro" id="IPR045864">
    <property type="entry name" value="aa-tRNA-synth_II/BPL/LPL"/>
</dbReference>
<proteinExistence type="predicted"/>
<dbReference type="InterPro" id="IPR023509">
    <property type="entry name" value="DTD-like_sf"/>
</dbReference>
<evidence type="ECO:0000259" key="5">
    <source>
        <dbReference type="Pfam" id="PF08915"/>
    </source>
</evidence>
<dbReference type="OrthoDB" id="372136at2157"/>
<organism evidence="6 7">
    <name type="scientific">Ignicoccus islandicus DSM 13165</name>
    <dbReference type="NCBI Taxonomy" id="940295"/>
    <lineage>
        <taxon>Archaea</taxon>
        <taxon>Thermoproteota</taxon>
        <taxon>Thermoprotei</taxon>
        <taxon>Desulfurococcales</taxon>
        <taxon>Desulfurococcaceae</taxon>
        <taxon>Ignicoccus</taxon>
    </lineage>
</organism>
<dbReference type="EMBL" id="CP006867">
    <property type="protein sequence ID" value="ALU12529.1"/>
    <property type="molecule type" value="Genomic_DNA"/>
</dbReference>
<dbReference type="STRING" id="940295.EYM_04895"/>
<dbReference type="FunFam" id="3.40.50.800:FF:000001">
    <property type="entry name" value="Threonine--tRNA ligase"/>
    <property type="match status" value="1"/>
</dbReference>
<dbReference type="AlphaFoldDB" id="A0A0U2WNJ2"/>
<dbReference type="KEGG" id="iis:EYM_04895"/>
<evidence type="ECO:0008006" key="8">
    <source>
        <dbReference type="Google" id="ProtNLM"/>
    </source>
</evidence>